<gene>
    <name evidence="1" type="ORF">J2S77_000109</name>
</gene>
<organism evidence="1 2">
    <name type="scientific">Alkalibacillus salilacus</name>
    <dbReference type="NCBI Taxonomy" id="284582"/>
    <lineage>
        <taxon>Bacteria</taxon>
        <taxon>Bacillati</taxon>
        <taxon>Bacillota</taxon>
        <taxon>Bacilli</taxon>
        <taxon>Bacillales</taxon>
        <taxon>Bacillaceae</taxon>
        <taxon>Alkalibacillus</taxon>
    </lineage>
</organism>
<accession>A0ABT9VB47</accession>
<proteinExistence type="predicted"/>
<dbReference type="Proteomes" id="UP001224359">
    <property type="component" value="Unassembled WGS sequence"/>
</dbReference>
<sequence length="41" mass="4893">MCQHIGFIKKKSFQTIERPTLCEQVYQQTIDVIVRLELEPE</sequence>
<dbReference type="EMBL" id="JAUSTQ010000001">
    <property type="protein sequence ID" value="MDQ0158159.1"/>
    <property type="molecule type" value="Genomic_DNA"/>
</dbReference>
<reference evidence="1 2" key="1">
    <citation type="submission" date="2023-07" db="EMBL/GenBank/DDBJ databases">
        <title>Genomic Encyclopedia of Type Strains, Phase IV (KMG-IV): sequencing the most valuable type-strain genomes for metagenomic binning, comparative biology and taxonomic classification.</title>
        <authorList>
            <person name="Goeker M."/>
        </authorList>
    </citation>
    <scope>NUCLEOTIDE SEQUENCE [LARGE SCALE GENOMIC DNA]</scope>
    <source>
        <strain evidence="1 2">DSM 16460</strain>
    </source>
</reference>
<comment type="caution">
    <text evidence="1">The sequence shown here is derived from an EMBL/GenBank/DDBJ whole genome shotgun (WGS) entry which is preliminary data.</text>
</comment>
<evidence type="ECO:0000313" key="1">
    <source>
        <dbReference type="EMBL" id="MDQ0158159.1"/>
    </source>
</evidence>
<protein>
    <submittedName>
        <fullName evidence="1">Uncharacterized protein</fullName>
    </submittedName>
</protein>
<name>A0ABT9VB47_9BACI</name>
<keyword evidence="2" id="KW-1185">Reference proteome</keyword>
<evidence type="ECO:0000313" key="2">
    <source>
        <dbReference type="Proteomes" id="UP001224359"/>
    </source>
</evidence>